<feature type="domain" description="Pterin-binding" evidence="1">
    <location>
        <begin position="113"/>
        <end position="336"/>
    </location>
</feature>
<dbReference type="Pfam" id="PF00809">
    <property type="entry name" value="Pterin_bind"/>
    <property type="match status" value="1"/>
</dbReference>
<organism evidence="2 3">
    <name type="scientific">Rosistilla ulvae</name>
    <dbReference type="NCBI Taxonomy" id="1930277"/>
    <lineage>
        <taxon>Bacteria</taxon>
        <taxon>Pseudomonadati</taxon>
        <taxon>Planctomycetota</taxon>
        <taxon>Planctomycetia</taxon>
        <taxon>Pirellulales</taxon>
        <taxon>Pirellulaceae</taxon>
        <taxon>Rosistilla</taxon>
    </lineage>
</organism>
<dbReference type="InterPro" id="IPR045406">
    <property type="entry name" value="DUF6513"/>
</dbReference>
<keyword evidence="3" id="KW-1185">Reference proteome</keyword>
<dbReference type="RefSeq" id="WP_145342308.1">
    <property type="nucleotide sequence ID" value="NZ_CP036261.1"/>
</dbReference>
<dbReference type="AlphaFoldDB" id="A0A517LV76"/>
<name>A0A517LV76_9BACT</name>
<dbReference type="SUPFAM" id="SSF51717">
    <property type="entry name" value="Dihydropteroate synthetase-like"/>
    <property type="match status" value="1"/>
</dbReference>
<evidence type="ECO:0000259" key="1">
    <source>
        <dbReference type="PROSITE" id="PS50972"/>
    </source>
</evidence>
<proteinExistence type="predicted"/>
<dbReference type="PROSITE" id="PS50972">
    <property type="entry name" value="PTERIN_BINDING"/>
    <property type="match status" value="1"/>
</dbReference>
<sequence length="475" mass="52623">MENASKNDGLGCHYHFITGRLAEHSLRQVVESVAARVGFEYSIGVMPITVAALITPKWLARHLDVPAQATAVILPGYCVRGLAEIDAMLDVPVQCGPKDLSDLPNFFSLSNKKRSLNDFDIEIVAEINHAPSRQIDELLALASGYAACGADIIDLGCNPEQRWDGIKRVVPMLRDLGLRVSIDTLDPIEAADACAAGAELVLSVNRSNREMAVDWGTEVVVIPDTPDAIETMDETAEYLTQRNVPIRLDPILEPIGFGFAASLNRYIETRRRHPDAAMMMGIGNLSELTDVDSAGVNFLLLGICQELGIQSVLTTQVINWARSSVAECDLARRMVYAACKERIPPKNLSDALVMLRDPRLNELPAGHTEQLADQIKDNNFRLFAQTDEIRLVSRDLHLVGDDPFEIFEALLATEQGEKVDASHAFYLGFEMCKALTAITLGKRYEQDESLRWGHLTRDEKHHRLSGKRRQKKSAD</sequence>
<accession>A0A517LV76</accession>
<dbReference type="Proteomes" id="UP000319557">
    <property type="component" value="Chromosome"/>
</dbReference>
<dbReference type="OrthoDB" id="4029442at2"/>
<protein>
    <submittedName>
        <fullName evidence="2">Pterin binding enzyme</fullName>
    </submittedName>
</protein>
<gene>
    <name evidence="2" type="ORF">EC9_06820</name>
</gene>
<dbReference type="KEGG" id="ruv:EC9_06820"/>
<evidence type="ECO:0000313" key="2">
    <source>
        <dbReference type="EMBL" id="QDS86518.1"/>
    </source>
</evidence>
<reference evidence="2 3" key="1">
    <citation type="submission" date="2019-02" db="EMBL/GenBank/DDBJ databases">
        <title>Deep-cultivation of Planctomycetes and their phenomic and genomic characterization uncovers novel biology.</title>
        <authorList>
            <person name="Wiegand S."/>
            <person name="Jogler M."/>
            <person name="Boedeker C."/>
            <person name="Pinto D."/>
            <person name="Vollmers J."/>
            <person name="Rivas-Marin E."/>
            <person name="Kohn T."/>
            <person name="Peeters S.H."/>
            <person name="Heuer A."/>
            <person name="Rast P."/>
            <person name="Oberbeckmann S."/>
            <person name="Bunk B."/>
            <person name="Jeske O."/>
            <person name="Meyerdierks A."/>
            <person name="Storesund J.E."/>
            <person name="Kallscheuer N."/>
            <person name="Luecker S."/>
            <person name="Lage O.M."/>
            <person name="Pohl T."/>
            <person name="Merkel B.J."/>
            <person name="Hornburger P."/>
            <person name="Mueller R.-W."/>
            <person name="Bruemmer F."/>
            <person name="Labrenz M."/>
            <person name="Spormann A.M."/>
            <person name="Op den Camp H."/>
            <person name="Overmann J."/>
            <person name="Amann R."/>
            <person name="Jetten M.S.M."/>
            <person name="Mascher T."/>
            <person name="Medema M.H."/>
            <person name="Devos D.P."/>
            <person name="Kaster A.-K."/>
            <person name="Ovreas L."/>
            <person name="Rohde M."/>
            <person name="Galperin M.Y."/>
            <person name="Jogler C."/>
        </authorList>
    </citation>
    <scope>NUCLEOTIDE SEQUENCE [LARGE SCALE GENOMIC DNA]</scope>
    <source>
        <strain evidence="2 3">EC9</strain>
    </source>
</reference>
<dbReference type="Gene3D" id="3.20.20.20">
    <property type="entry name" value="Dihydropteroate synthase-like"/>
    <property type="match status" value="1"/>
</dbReference>
<dbReference type="InterPro" id="IPR011005">
    <property type="entry name" value="Dihydropteroate_synth-like_sf"/>
</dbReference>
<dbReference type="Pfam" id="PF20123">
    <property type="entry name" value="DUF6513"/>
    <property type="match status" value="1"/>
</dbReference>
<evidence type="ECO:0000313" key="3">
    <source>
        <dbReference type="Proteomes" id="UP000319557"/>
    </source>
</evidence>
<dbReference type="InterPro" id="IPR000489">
    <property type="entry name" value="Pterin-binding_dom"/>
</dbReference>
<dbReference type="GO" id="GO:0042558">
    <property type="term" value="P:pteridine-containing compound metabolic process"/>
    <property type="evidence" value="ECO:0007669"/>
    <property type="project" value="InterPro"/>
</dbReference>
<dbReference type="EMBL" id="CP036261">
    <property type="protein sequence ID" value="QDS86518.1"/>
    <property type="molecule type" value="Genomic_DNA"/>
</dbReference>